<evidence type="ECO:0000313" key="9">
    <source>
        <dbReference type="EMBL" id="CAH0043679.1"/>
    </source>
</evidence>
<evidence type="ECO:0000256" key="7">
    <source>
        <dbReference type="ARBA" id="ARBA00023242"/>
    </source>
</evidence>
<evidence type="ECO:0000256" key="2">
    <source>
        <dbReference type="ARBA" id="ARBA00022723"/>
    </source>
</evidence>
<keyword evidence="7" id="KW-0539">Nucleus</keyword>
<feature type="domain" description="Zn(2)-C6 fungal-type" evidence="8">
    <location>
        <begin position="16"/>
        <end position="46"/>
    </location>
</feature>
<dbReference type="PANTHER" id="PTHR31313:SF81">
    <property type="entry name" value="TY1 ENHANCER ACTIVATOR"/>
    <property type="match status" value="1"/>
</dbReference>
<keyword evidence="10" id="KW-1185">Reference proteome</keyword>
<comment type="caution">
    <text evidence="9">The sequence shown here is derived from an EMBL/GenBank/DDBJ whole genome shotgun (WGS) entry which is preliminary data.</text>
</comment>
<sequence>MSTPKADSRRSHVTQACTKCRQRRGKCDGERPTCGSCKKRGFDCDWPQRRDGRVGNGLSQRVVELEAEVERLNSIISQHGLDESSTAAQLADDAILEQSSHKTESDEADSDAAGILPSMSSRLHPDLVTDVHAHLLHCFFSHLNGFSAYVNENEFRLGLEQSSSGQTGINMLNESGSDNGYSLMLHYCILGHACHISEENHPAIIGARTGGTRGLPFLQAALALVGGELERKPTPSTVIAVTLLFGLLNDAGKSSMAWLYSGALLSLCWPNQLYEERVIQRATISIAGIYGQVMEGLYGLTRPLGLSMGEIQGIRNDLDRWQDYREPYLEPNGESEAMSQLLNPNNSIPPHVLCLETLEGEKHFAAALSTVKVLQIFHQRYGMGRGYQTFSHVSFSAASTLILVLADLYDQPKYEQELEKATAALNELLGLMRILSESWGLAGQCVQAVTEMQNEYAVAVDNIPKFPAEFDIMNFQSAATLLDISQLESMVFGI</sequence>
<evidence type="ECO:0000259" key="8">
    <source>
        <dbReference type="PROSITE" id="PS50048"/>
    </source>
</evidence>
<keyword evidence="2" id="KW-0479">Metal-binding</keyword>
<dbReference type="Proteomes" id="UP000775872">
    <property type="component" value="Unassembled WGS sequence"/>
</dbReference>
<evidence type="ECO:0000313" key="10">
    <source>
        <dbReference type="Proteomes" id="UP000775872"/>
    </source>
</evidence>
<name>A0A9N9YSW7_9HYPO</name>
<keyword evidence="6" id="KW-0804">Transcription</keyword>
<dbReference type="CDD" id="cd00067">
    <property type="entry name" value="GAL4"/>
    <property type="match status" value="1"/>
</dbReference>
<dbReference type="EMBL" id="CABFOC020000003">
    <property type="protein sequence ID" value="CAH0043679.1"/>
    <property type="molecule type" value="Genomic_DNA"/>
</dbReference>
<keyword evidence="4" id="KW-0805">Transcription regulation</keyword>
<evidence type="ECO:0000256" key="1">
    <source>
        <dbReference type="ARBA" id="ARBA00004123"/>
    </source>
</evidence>
<evidence type="ECO:0000256" key="6">
    <source>
        <dbReference type="ARBA" id="ARBA00023163"/>
    </source>
</evidence>
<accession>A0A9N9YSW7</accession>
<dbReference type="SUPFAM" id="SSF57701">
    <property type="entry name" value="Zn2/Cys6 DNA-binding domain"/>
    <property type="match status" value="1"/>
</dbReference>
<evidence type="ECO:0000256" key="5">
    <source>
        <dbReference type="ARBA" id="ARBA00023125"/>
    </source>
</evidence>
<dbReference type="InterPro" id="IPR001138">
    <property type="entry name" value="Zn2Cys6_DnaBD"/>
</dbReference>
<evidence type="ECO:0000256" key="4">
    <source>
        <dbReference type="ARBA" id="ARBA00023015"/>
    </source>
</evidence>
<dbReference type="PANTHER" id="PTHR31313">
    <property type="entry name" value="TY1 ENHANCER ACTIVATOR"/>
    <property type="match status" value="1"/>
</dbReference>
<dbReference type="PROSITE" id="PS00463">
    <property type="entry name" value="ZN2_CY6_FUNGAL_1"/>
    <property type="match status" value="1"/>
</dbReference>
<proteinExistence type="predicted"/>
<keyword evidence="3" id="KW-0862">Zinc</keyword>
<organism evidence="9 10">
    <name type="scientific">Clonostachys solani</name>
    <dbReference type="NCBI Taxonomy" id="160281"/>
    <lineage>
        <taxon>Eukaryota</taxon>
        <taxon>Fungi</taxon>
        <taxon>Dikarya</taxon>
        <taxon>Ascomycota</taxon>
        <taxon>Pezizomycotina</taxon>
        <taxon>Sordariomycetes</taxon>
        <taxon>Hypocreomycetidae</taxon>
        <taxon>Hypocreales</taxon>
        <taxon>Bionectriaceae</taxon>
        <taxon>Clonostachys</taxon>
    </lineage>
</organism>
<dbReference type="PROSITE" id="PS50048">
    <property type="entry name" value="ZN2_CY6_FUNGAL_2"/>
    <property type="match status" value="1"/>
</dbReference>
<protein>
    <recommendedName>
        <fullName evidence="8">Zn(2)-C6 fungal-type domain-containing protein</fullName>
    </recommendedName>
</protein>
<dbReference type="OrthoDB" id="3266505at2759"/>
<dbReference type="SMART" id="SM00066">
    <property type="entry name" value="GAL4"/>
    <property type="match status" value="1"/>
</dbReference>
<gene>
    <name evidence="9" type="ORF">CSOL1703_00009565</name>
</gene>
<keyword evidence="5" id="KW-0238">DNA-binding</keyword>
<dbReference type="AlphaFoldDB" id="A0A9N9YSW7"/>
<dbReference type="CDD" id="cd12148">
    <property type="entry name" value="fungal_TF_MHR"/>
    <property type="match status" value="1"/>
</dbReference>
<dbReference type="Gene3D" id="4.10.240.10">
    <property type="entry name" value="Zn(2)-C6 fungal-type DNA-binding domain"/>
    <property type="match status" value="1"/>
</dbReference>
<dbReference type="InterPro" id="IPR051615">
    <property type="entry name" value="Transcr_Regulatory_Elem"/>
</dbReference>
<dbReference type="Pfam" id="PF00172">
    <property type="entry name" value="Zn_clus"/>
    <property type="match status" value="1"/>
</dbReference>
<evidence type="ECO:0000256" key="3">
    <source>
        <dbReference type="ARBA" id="ARBA00022833"/>
    </source>
</evidence>
<dbReference type="GO" id="GO:0008270">
    <property type="term" value="F:zinc ion binding"/>
    <property type="evidence" value="ECO:0007669"/>
    <property type="project" value="InterPro"/>
</dbReference>
<comment type="subcellular location">
    <subcellularLocation>
        <location evidence="1">Nucleus</location>
    </subcellularLocation>
</comment>
<dbReference type="InterPro" id="IPR036864">
    <property type="entry name" value="Zn2-C6_fun-type_DNA-bd_sf"/>
</dbReference>
<reference evidence="9" key="1">
    <citation type="submission" date="2021-10" db="EMBL/GenBank/DDBJ databases">
        <authorList>
            <person name="Piombo E."/>
        </authorList>
    </citation>
    <scope>NUCLEOTIDE SEQUENCE</scope>
</reference>
<dbReference type="GO" id="GO:0005634">
    <property type="term" value="C:nucleus"/>
    <property type="evidence" value="ECO:0007669"/>
    <property type="project" value="UniProtKB-SubCell"/>
</dbReference>
<dbReference type="GO" id="GO:0000981">
    <property type="term" value="F:DNA-binding transcription factor activity, RNA polymerase II-specific"/>
    <property type="evidence" value="ECO:0007669"/>
    <property type="project" value="InterPro"/>
</dbReference>
<dbReference type="GO" id="GO:0003677">
    <property type="term" value="F:DNA binding"/>
    <property type="evidence" value="ECO:0007669"/>
    <property type="project" value="UniProtKB-KW"/>
</dbReference>